<reference evidence="5" key="1">
    <citation type="journal article" date="2022" name="Int. J. Mol. Sci.">
        <title>Draft Genome of Tanacetum Coccineum: Genomic Comparison of Closely Related Tanacetum-Family Plants.</title>
        <authorList>
            <person name="Yamashiro T."/>
            <person name="Shiraishi A."/>
            <person name="Nakayama K."/>
            <person name="Satake H."/>
        </authorList>
    </citation>
    <scope>NUCLEOTIDE SEQUENCE</scope>
</reference>
<comment type="caution">
    <text evidence="5">The sequence shown here is derived from an EMBL/GenBank/DDBJ whole genome shotgun (WGS) entry which is preliminary data.</text>
</comment>
<proteinExistence type="predicted"/>
<dbReference type="PANTHER" id="PTHR10625">
    <property type="entry name" value="HISTONE DEACETYLASE HDAC1-RELATED"/>
    <property type="match status" value="1"/>
</dbReference>
<keyword evidence="6" id="KW-1185">Reference proteome</keyword>
<comment type="cofactor">
    <cofactor evidence="1">
        <name>Zn(2+)</name>
        <dbReference type="ChEBI" id="CHEBI:29105"/>
    </cofactor>
</comment>
<keyword evidence="3" id="KW-0156">Chromatin regulator</keyword>
<evidence type="ECO:0000256" key="3">
    <source>
        <dbReference type="ARBA" id="ARBA00022853"/>
    </source>
</evidence>
<feature type="domain" description="Histone deacetylase" evidence="4">
    <location>
        <begin position="49"/>
        <end position="130"/>
    </location>
</feature>
<evidence type="ECO:0000256" key="2">
    <source>
        <dbReference type="ARBA" id="ARBA00022491"/>
    </source>
</evidence>
<dbReference type="Proteomes" id="UP001151760">
    <property type="component" value="Unassembled WGS sequence"/>
</dbReference>
<name>A0ABQ5A4P7_9ASTR</name>
<keyword evidence="2" id="KW-0678">Repressor</keyword>
<gene>
    <name evidence="5" type="ORF">Tco_0803669</name>
</gene>
<dbReference type="PANTHER" id="PTHR10625:SF25">
    <property type="entry name" value="HISTONE DEACETYLASE 18-RELATED"/>
    <property type="match status" value="1"/>
</dbReference>
<organism evidence="5 6">
    <name type="scientific">Tanacetum coccineum</name>
    <dbReference type="NCBI Taxonomy" id="301880"/>
    <lineage>
        <taxon>Eukaryota</taxon>
        <taxon>Viridiplantae</taxon>
        <taxon>Streptophyta</taxon>
        <taxon>Embryophyta</taxon>
        <taxon>Tracheophyta</taxon>
        <taxon>Spermatophyta</taxon>
        <taxon>Magnoliopsida</taxon>
        <taxon>eudicotyledons</taxon>
        <taxon>Gunneridae</taxon>
        <taxon>Pentapetalae</taxon>
        <taxon>asterids</taxon>
        <taxon>campanulids</taxon>
        <taxon>Asterales</taxon>
        <taxon>Asteraceae</taxon>
        <taxon>Asteroideae</taxon>
        <taxon>Anthemideae</taxon>
        <taxon>Anthemidinae</taxon>
        <taxon>Tanacetum</taxon>
    </lineage>
</organism>
<evidence type="ECO:0000313" key="5">
    <source>
        <dbReference type="EMBL" id="GJS96701.1"/>
    </source>
</evidence>
<dbReference type="Gene3D" id="3.40.800.20">
    <property type="entry name" value="Histone deacetylase domain"/>
    <property type="match status" value="1"/>
</dbReference>
<dbReference type="InterPro" id="IPR023696">
    <property type="entry name" value="Ureohydrolase_dom_sf"/>
</dbReference>
<dbReference type="InterPro" id="IPR037138">
    <property type="entry name" value="His_deacetylse_dom_sf"/>
</dbReference>
<dbReference type="EMBL" id="BQNB010011906">
    <property type="protein sequence ID" value="GJS96701.1"/>
    <property type="molecule type" value="Genomic_DNA"/>
</dbReference>
<evidence type="ECO:0000259" key="4">
    <source>
        <dbReference type="Pfam" id="PF00850"/>
    </source>
</evidence>
<reference evidence="5" key="2">
    <citation type="submission" date="2022-01" db="EMBL/GenBank/DDBJ databases">
        <authorList>
            <person name="Yamashiro T."/>
            <person name="Shiraishi A."/>
            <person name="Satake H."/>
            <person name="Nakayama K."/>
        </authorList>
    </citation>
    <scope>NUCLEOTIDE SEQUENCE</scope>
</reference>
<dbReference type="SUPFAM" id="SSF52768">
    <property type="entry name" value="Arginase/deacetylase"/>
    <property type="match status" value="1"/>
</dbReference>
<sequence>MRFINACPTRIDPGYIKFLIRPVNVPGNDDVSGSIHVDDFVAHVIKKGISRPPGHHAEENEPMGFCLYNNVAIATSFLLNQKELGINKILIVDWDVHHGNRTPNMFWKDPRVLFFSVHRHERGYFYPAGDDGSHFMMGEGPVAKEFKPDIILMSARFDAGCLSIGRVAKQKCLRCASRVLKHVNKRLNVRHKAPDALNSIAASSSSSNEG</sequence>
<dbReference type="PRINTS" id="PR01270">
    <property type="entry name" value="HDASUPER"/>
</dbReference>
<evidence type="ECO:0000256" key="1">
    <source>
        <dbReference type="ARBA" id="ARBA00001947"/>
    </source>
</evidence>
<protein>
    <submittedName>
        <fullName evidence="5">Histone deacetylase 5</fullName>
    </submittedName>
</protein>
<dbReference type="Pfam" id="PF00850">
    <property type="entry name" value="Hist_deacetyl"/>
    <property type="match status" value="1"/>
</dbReference>
<dbReference type="InterPro" id="IPR000286">
    <property type="entry name" value="HDACs"/>
</dbReference>
<accession>A0ABQ5A4P7</accession>
<dbReference type="InterPro" id="IPR023801">
    <property type="entry name" value="His_deacetylse_dom"/>
</dbReference>
<evidence type="ECO:0000313" key="6">
    <source>
        <dbReference type="Proteomes" id="UP001151760"/>
    </source>
</evidence>